<dbReference type="RefSeq" id="XP_024395924.1">
    <property type="nucleotide sequence ID" value="XM_024540156.2"/>
</dbReference>
<dbReference type="PANTHER" id="PTHR31906">
    <property type="entry name" value="PLASTID-LIPID-ASSOCIATED PROTEIN 4, CHLOROPLASTIC-RELATED"/>
    <property type="match status" value="1"/>
</dbReference>
<organism evidence="5">
    <name type="scientific">Physcomitrium patens</name>
    <name type="common">Spreading-leaved earth moss</name>
    <name type="synonym">Physcomitrella patens</name>
    <dbReference type="NCBI Taxonomy" id="3218"/>
    <lineage>
        <taxon>Eukaryota</taxon>
        <taxon>Viridiplantae</taxon>
        <taxon>Streptophyta</taxon>
        <taxon>Embryophyta</taxon>
        <taxon>Bryophyta</taxon>
        <taxon>Bryophytina</taxon>
        <taxon>Bryopsida</taxon>
        <taxon>Funariidae</taxon>
        <taxon>Funariales</taxon>
        <taxon>Funariaceae</taxon>
        <taxon>Physcomitrium</taxon>
    </lineage>
</organism>
<dbReference type="STRING" id="3218.A0A2K1JBW0"/>
<evidence type="ECO:0000256" key="1">
    <source>
        <dbReference type="ARBA" id="ARBA00004474"/>
    </source>
</evidence>
<keyword evidence="2" id="KW-0934">Plastid</keyword>
<dbReference type="Gramene" id="Pp3c15_4460V3.1">
    <property type="protein sequence ID" value="Pp3c15_4460V3.1"/>
    <property type="gene ID" value="Pp3c15_4460"/>
</dbReference>
<accession>A0A2K1JBW0</accession>
<dbReference type="PaxDb" id="3218-PP1S83_99V6.1"/>
<keyword evidence="7" id="KW-1185">Reference proteome</keyword>
<dbReference type="EnsemblPlants" id="Pp3c15_4460V3.1">
    <property type="protein sequence ID" value="Pp3c15_4460V3.1"/>
    <property type="gene ID" value="Pp3c15_4460"/>
</dbReference>
<name>A0A2K1JBW0_PHYPA</name>
<dbReference type="Pfam" id="PF04755">
    <property type="entry name" value="PAP_fibrillin"/>
    <property type="match status" value="1"/>
</dbReference>
<gene>
    <name evidence="6" type="primary">LOC112292054</name>
    <name evidence="5" type="ORF">PHYPA_019300</name>
</gene>
<dbReference type="Proteomes" id="UP000006727">
    <property type="component" value="Chromosome 15"/>
</dbReference>
<evidence type="ECO:0000313" key="5">
    <source>
        <dbReference type="EMBL" id="PNR39022.1"/>
    </source>
</evidence>
<dbReference type="InterPro" id="IPR039633">
    <property type="entry name" value="PAP"/>
</dbReference>
<dbReference type="OrthoDB" id="498392at2759"/>
<evidence type="ECO:0000259" key="4">
    <source>
        <dbReference type="Pfam" id="PF04755"/>
    </source>
</evidence>
<dbReference type="FunCoup" id="A0A2K1JBW0">
    <property type="interactions" value="912"/>
</dbReference>
<evidence type="ECO:0000256" key="3">
    <source>
        <dbReference type="SAM" id="MobiDB-lite"/>
    </source>
</evidence>
<dbReference type="InterPro" id="IPR006843">
    <property type="entry name" value="PAP/fibrillin_dom"/>
</dbReference>
<dbReference type="GeneID" id="112292054"/>
<dbReference type="GO" id="GO:0009535">
    <property type="term" value="C:chloroplast thylakoid membrane"/>
    <property type="evidence" value="ECO:0000318"/>
    <property type="project" value="GO_Central"/>
</dbReference>
<dbReference type="EnsemblPlants" id="Pp3c15_4460V3.3">
    <property type="protein sequence ID" value="Pp3c15_4460V3.3"/>
    <property type="gene ID" value="Pp3c15_4460"/>
</dbReference>
<reference evidence="5 7" key="1">
    <citation type="journal article" date="2008" name="Science">
        <title>The Physcomitrella genome reveals evolutionary insights into the conquest of land by plants.</title>
        <authorList>
            <person name="Rensing S."/>
            <person name="Lang D."/>
            <person name="Zimmer A."/>
            <person name="Terry A."/>
            <person name="Salamov A."/>
            <person name="Shapiro H."/>
            <person name="Nishiyama T."/>
            <person name="Perroud P.-F."/>
            <person name="Lindquist E."/>
            <person name="Kamisugi Y."/>
            <person name="Tanahashi T."/>
            <person name="Sakakibara K."/>
            <person name="Fujita T."/>
            <person name="Oishi K."/>
            <person name="Shin-I T."/>
            <person name="Kuroki Y."/>
            <person name="Toyoda A."/>
            <person name="Suzuki Y."/>
            <person name="Hashimoto A."/>
            <person name="Yamaguchi K."/>
            <person name="Sugano A."/>
            <person name="Kohara Y."/>
            <person name="Fujiyama A."/>
            <person name="Anterola A."/>
            <person name="Aoki S."/>
            <person name="Ashton N."/>
            <person name="Barbazuk W.B."/>
            <person name="Barker E."/>
            <person name="Bennetzen J."/>
            <person name="Bezanilla M."/>
            <person name="Blankenship R."/>
            <person name="Cho S.H."/>
            <person name="Dutcher S."/>
            <person name="Estelle M."/>
            <person name="Fawcett J.A."/>
            <person name="Gundlach H."/>
            <person name="Hanada K."/>
            <person name="Heyl A."/>
            <person name="Hicks K.A."/>
            <person name="Hugh J."/>
            <person name="Lohr M."/>
            <person name="Mayer K."/>
            <person name="Melkozernov A."/>
            <person name="Murata T."/>
            <person name="Nelson D."/>
            <person name="Pils B."/>
            <person name="Prigge M."/>
            <person name="Reiss B."/>
            <person name="Renner T."/>
            <person name="Rombauts S."/>
            <person name="Rushton P."/>
            <person name="Sanderfoot A."/>
            <person name="Schween G."/>
            <person name="Shiu S.-H."/>
            <person name="Stueber K."/>
            <person name="Theodoulou F.L."/>
            <person name="Tu H."/>
            <person name="Van de Peer Y."/>
            <person name="Verrier P.J."/>
            <person name="Waters E."/>
            <person name="Wood A."/>
            <person name="Yang L."/>
            <person name="Cove D."/>
            <person name="Cuming A."/>
            <person name="Hasebe M."/>
            <person name="Lucas S."/>
            <person name="Mishler D.B."/>
            <person name="Reski R."/>
            <person name="Grigoriev I."/>
            <person name="Quatrano R.S."/>
            <person name="Boore J.L."/>
        </authorList>
    </citation>
    <scope>NUCLEOTIDE SEQUENCE [LARGE SCALE GENOMIC DNA]</scope>
    <source>
        <strain evidence="6 7">cv. Gransden 2004</strain>
    </source>
</reference>
<reference evidence="6" key="3">
    <citation type="submission" date="2020-12" db="UniProtKB">
        <authorList>
            <consortium name="EnsemblPlants"/>
        </authorList>
    </citation>
    <scope>IDENTIFICATION</scope>
</reference>
<evidence type="ECO:0000256" key="2">
    <source>
        <dbReference type="ARBA" id="ARBA00022640"/>
    </source>
</evidence>
<proteinExistence type="predicted"/>
<feature type="domain" description="Plastid lipid-associated protein/fibrillin conserved" evidence="4">
    <location>
        <begin position="156"/>
        <end position="371"/>
    </location>
</feature>
<sequence>MAAMAAASALVMGQQPALHMVQGERTSSGYAGSASMMHLRRTGVAAVALRPTFRQTARGSHSRRSFVAAAVGGEAGFENEDNAAIEIEGDGEDSGEIEISGVLEATEEEPVLLEPPANSIDEGYVEALNDGTLEPTSNTSSDSSSEEQYEDDDVEDLKQQLIDTLYGTERGLRASSDTRAEVIELITQLEAKNPTEAPTAALTLLNGKWVLAYTSFSELFPLLAAGNLPLVKVGEITQIIDAQALTIENCVSFEGPVTATSFSASASFEIRSPKRIQVKFEEGSISAPKVSNSAEIPSSLDIMGQKIDFSAAKGLLKPLQDAAMTVARTLSGQPPLKFSIPNDRAQSWLLTTYLDEDLRISRGDGGSVFVLLREGSTLLY</sequence>
<feature type="region of interest" description="Disordered" evidence="3">
    <location>
        <begin position="130"/>
        <end position="154"/>
    </location>
</feature>
<feature type="compositionally biased region" description="Acidic residues" evidence="3">
    <location>
        <begin position="144"/>
        <end position="154"/>
    </location>
</feature>
<dbReference type="KEGG" id="ppp:112292054"/>
<dbReference type="AlphaFoldDB" id="A0A2K1JBW0"/>
<protein>
    <recommendedName>
        <fullName evidence="4">Plastid lipid-associated protein/fibrillin conserved domain-containing protein</fullName>
    </recommendedName>
</protein>
<evidence type="ECO:0000313" key="6">
    <source>
        <dbReference type="EnsemblPlants" id="Pp3c15_4460V3.1"/>
    </source>
</evidence>
<reference evidence="5 7" key="2">
    <citation type="journal article" date="2018" name="Plant J.">
        <title>The Physcomitrella patens chromosome-scale assembly reveals moss genome structure and evolution.</title>
        <authorList>
            <person name="Lang D."/>
            <person name="Ullrich K.K."/>
            <person name="Murat F."/>
            <person name="Fuchs J."/>
            <person name="Jenkins J."/>
            <person name="Haas F.B."/>
            <person name="Piednoel M."/>
            <person name="Gundlach H."/>
            <person name="Van Bel M."/>
            <person name="Meyberg R."/>
            <person name="Vives C."/>
            <person name="Morata J."/>
            <person name="Symeonidi A."/>
            <person name="Hiss M."/>
            <person name="Muchero W."/>
            <person name="Kamisugi Y."/>
            <person name="Saleh O."/>
            <person name="Blanc G."/>
            <person name="Decker E.L."/>
            <person name="van Gessel N."/>
            <person name="Grimwood J."/>
            <person name="Hayes R.D."/>
            <person name="Graham S.W."/>
            <person name="Gunter L.E."/>
            <person name="McDaniel S.F."/>
            <person name="Hoernstein S.N.W."/>
            <person name="Larsson A."/>
            <person name="Li F.W."/>
            <person name="Perroud P.F."/>
            <person name="Phillips J."/>
            <person name="Ranjan P."/>
            <person name="Rokshar D.S."/>
            <person name="Rothfels C.J."/>
            <person name="Schneider L."/>
            <person name="Shu S."/>
            <person name="Stevenson D.W."/>
            <person name="Thummler F."/>
            <person name="Tillich M."/>
            <person name="Villarreal Aguilar J.C."/>
            <person name="Widiez T."/>
            <person name="Wong G.K."/>
            <person name="Wymore A."/>
            <person name="Zhang Y."/>
            <person name="Zimmer A.D."/>
            <person name="Quatrano R.S."/>
            <person name="Mayer K.F.X."/>
            <person name="Goodstein D."/>
            <person name="Casacuberta J.M."/>
            <person name="Vandepoele K."/>
            <person name="Reski R."/>
            <person name="Cuming A.C."/>
            <person name="Tuskan G.A."/>
            <person name="Maumus F."/>
            <person name="Salse J."/>
            <person name="Schmutz J."/>
            <person name="Rensing S.A."/>
        </authorList>
    </citation>
    <scope>NUCLEOTIDE SEQUENCE [LARGE SCALE GENOMIC DNA]</scope>
    <source>
        <strain evidence="6 7">cv. Gransden 2004</strain>
    </source>
</reference>
<dbReference type="OMA" id="PESINIF"/>
<evidence type="ECO:0000313" key="7">
    <source>
        <dbReference type="Proteomes" id="UP000006727"/>
    </source>
</evidence>
<dbReference type="EMBL" id="ABEU02000015">
    <property type="protein sequence ID" value="PNR39022.1"/>
    <property type="molecule type" value="Genomic_DNA"/>
</dbReference>
<dbReference type="Gramene" id="Pp3c15_4460V3.3">
    <property type="protein sequence ID" value="Pp3c15_4460V3.3"/>
    <property type="gene ID" value="Pp3c15_4460"/>
</dbReference>
<comment type="subcellular location">
    <subcellularLocation>
        <location evidence="1">Plastid</location>
    </subcellularLocation>
</comment>